<protein>
    <submittedName>
        <fullName evidence="10">NCS2 family permease</fullName>
    </submittedName>
</protein>
<comment type="subcellular location">
    <subcellularLocation>
        <location evidence="1 8">Cell membrane</location>
        <topology evidence="1 8">Multi-pass membrane protein</topology>
    </subcellularLocation>
</comment>
<evidence type="ECO:0000256" key="6">
    <source>
        <dbReference type="ARBA" id="ARBA00022989"/>
    </source>
</evidence>
<evidence type="ECO:0000256" key="8">
    <source>
        <dbReference type="PIRNR" id="PIRNR005353"/>
    </source>
</evidence>
<comment type="caution">
    <text evidence="10">The sequence shown here is derived from an EMBL/GenBank/DDBJ whole genome shotgun (WGS) entry which is preliminary data.</text>
</comment>
<feature type="transmembrane region" description="Helical" evidence="9">
    <location>
        <begin position="223"/>
        <end position="243"/>
    </location>
</feature>
<keyword evidence="7 8" id="KW-0472">Membrane</keyword>
<evidence type="ECO:0000313" key="11">
    <source>
        <dbReference type="Proteomes" id="UP000546464"/>
    </source>
</evidence>
<keyword evidence="6 8" id="KW-1133">Transmembrane helix</keyword>
<dbReference type="PIRSF" id="PIRSF005353">
    <property type="entry name" value="PbuG"/>
    <property type="match status" value="1"/>
</dbReference>
<dbReference type="AlphaFoldDB" id="A0A842HH54"/>
<proteinExistence type="inferred from homology"/>
<keyword evidence="3 8" id="KW-0813">Transport</keyword>
<evidence type="ECO:0000256" key="2">
    <source>
        <dbReference type="ARBA" id="ARBA00005697"/>
    </source>
</evidence>
<feature type="transmembrane region" description="Helical" evidence="9">
    <location>
        <begin position="293"/>
        <end position="315"/>
    </location>
</feature>
<dbReference type="Pfam" id="PF00860">
    <property type="entry name" value="Xan_ur_permease"/>
    <property type="match status" value="1"/>
</dbReference>
<feature type="transmembrane region" description="Helical" evidence="9">
    <location>
        <begin position="193"/>
        <end position="211"/>
    </location>
</feature>
<dbReference type="InterPro" id="IPR026033">
    <property type="entry name" value="Azg-like_bact_archaea"/>
</dbReference>
<keyword evidence="5 8" id="KW-0812">Transmembrane</keyword>
<comment type="similarity">
    <text evidence="2 8">Belongs to the nucleobase:cation symporter-2 (NCS2) (TC 2.A.40) family. Azg-like subfamily.</text>
</comment>
<accession>A0A842HH54</accession>
<sequence>MLERVFHLNHNGTNVRRELIAGLTTFAAMAYILALNPAILVSGGATGMELKGLITVTALAAAAGCFLMAAMTNYPIAQAPGMGINSYFASIIVVHMGIPWEGALAMVFWNGVLFFALSITGLRTRIVHALPRPIHIGIQSGIGFFIAFIGLKNSGLVVGSPITLVAEGDLLSPGPLVALAGLALIVVLTRFRVAGSIILVVLLLTVAGLFIPTGESTLTAQPTGLFSMPAGIGQTFLALDWLYPFRHFEAALPVIFTLLLLDLFDSIGTLVGLARQSGLMDKDGHMPKLGRALSADAAATVIGALLGTSTTTAYLESATGMQAGGRTGLTAVVTGLCFLVALFFTPVISIIPTAATAPALIFVGLLMARCLSDLDHDNMLETAPAVFTALLIPLCYSITGGIALGLLLYCAAMILSGRGRKLSWLTYALAGVFILFFVLGQKA</sequence>
<evidence type="ECO:0000256" key="7">
    <source>
        <dbReference type="ARBA" id="ARBA00023136"/>
    </source>
</evidence>
<reference evidence="10 11" key="1">
    <citation type="submission" date="2020-07" db="EMBL/GenBank/DDBJ databases">
        <authorList>
            <person name="Feng X."/>
        </authorList>
    </citation>
    <scope>NUCLEOTIDE SEQUENCE [LARGE SCALE GENOMIC DNA]</scope>
    <source>
        <strain evidence="10 11">JCM31066</strain>
    </source>
</reference>
<feature type="transmembrane region" description="Helical" evidence="9">
    <location>
        <begin position="350"/>
        <end position="371"/>
    </location>
</feature>
<feature type="transmembrane region" description="Helical" evidence="9">
    <location>
        <begin position="422"/>
        <end position="440"/>
    </location>
</feature>
<dbReference type="Proteomes" id="UP000546464">
    <property type="component" value="Unassembled WGS sequence"/>
</dbReference>
<dbReference type="InterPro" id="IPR045018">
    <property type="entry name" value="Azg-like"/>
</dbReference>
<feature type="transmembrane region" description="Helical" evidence="9">
    <location>
        <begin position="82"/>
        <end position="98"/>
    </location>
</feature>
<organism evidence="10 11">
    <name type="scientific">Ruficoccus amylovorans</name>
    <dbReference type="NCBI Taxonomy" id="1804625"/>
    <lineage>
        <taxon>Bacteria</taxon>
        <taxon>Pseudomonadati</taxon>
        <taxon>Verrucomicrobiota</taxon>
        <taxon>Opitutia</taxon>
        <taxon>Puniceicoccales</taxon>
        <taxon>Cerasicoccaceae</taxon>
        <taxon>Ruficoccus</taxon>
    </lineage>
</organism>
<feature type="transmembrane region" description="Helical" evidence="9">
    <location>
        <begin position="383"/>
        <end position="416"/>
    </location>
</feature>
<gene>
    <name evidence="10" type="ORF">H5P28_17495</name>
</gene>
<dbReference type="GO" id="GO:0005886">
    <property type="term" value="C:plasma membrane"/>
    <property type="evidence" value="ECO:0007669"/>
    <property type="project" value="UniProtKB-SubCell"/>
</dbReference>
<keyword evidence="4 8" id="KW-1003">Cell membrane</keyword>
<evidence type="ECO:0000256" key="3">
    <source>
        <dbReference type="ARBA" id="ARBA00022448"/>
    </source>
</evidence>
<feature type="transmembrane region" description="Helical" evidence="9">
    <location>
        <begin position="52"/>
        <end position="70"/>
    </location>
</feature>
<dbReference type="RefSeq" id="WP_185676981.1">
    <property type="nucleotide sequence ID" value="NZ_JACHVB010000060.1"/>
</dbReference>
<dbReference type="PANTHER" id="PTHR43337">
    <property type="entry name" value="XANTHINE/URACIL PERMEASE C887.17-RELATED"/>
    <property type="match status" value="1"/>
</dbReference>
<evidence type="ECO:0000256" key="9">
    <source>
        <dbReference type="SAM" id="Phobius"/>
    </source>
</evidence>
<evidence type="ECO:0000256" key="1">
    <source>
        <dbReference type="ARBA" id="ARBA00004651"/>
    </source>
</evidence>
<feature type="transmembrane region" description="Helical" evidence="9">
    <location>
        <begin position="171"/>
        <end position="188"/>
    </location>
</feature>
<keyword evidence="11" id="KW-1185">Reference proteome</keyword>
<feature type="transmembrane region" description="Helical" evidence="9">
    <location>
        <begin position="134"/>
        <end position="151"/>
    </location>
</feature>
<feature type="transmembrane region" description="Helical" evidence="9">
    <location>
        <begin position="327"/>
        <end position="344"/>
    </location>
</feature>
<evidence type="ECO:0000313" key="10">
    <source>
        <dbReference type="EMBL" id="MBC2596065.1"/>
    </source>
</evidence>
<feature type="transmembrane region" description="Helical" evidence="9">
    <location>
        <begin position="250"/>
        <end position="273"/>
    </location>
</feature>
<dbReference type="InterPro" id="IPR006043">
    <property type="entry name" value="NCS2"/>
</dbReference>
<feature type="transmembrane region" description="Helical" evidence="9">
    <location>
        <begin position="104"/>
        <end position="122"/>
    </location>
</feature>
<name>A0A842HH54_9BACT</name>
<evidence type="ECO:0000256" key="4">
    <source>
        <dbReference type="ARBA" id="ARBA00022475"/>
    </source>
</evidence>
<feature type="transmembrane region" description="Helical" evidence="9">
    <location>
        <begin position="20"/>
        <end position="40"/>
    </location>
</feature>
<evidence type="ECO:0000256" key="5">
    <source>
        <dbReference type="ARBA" id="ARBA00022692"/>
    </source>
</evidence>
<dbReference type="EMBL" id="JACHVB010000060">
    <property type="protein sequence ID" value="MBC2596065.1"/>
    <property type="molecule type" value="Genomic_DNA"/>
</dbReference>
<dbReference type="GO" id="GO:0005345">
    <property type="term" value="F:purine nucleobase transmembrane transporter activity"/>
    <property type="evidence" value="ECO:0007669"/>
    <property type="project" value="TreeGrafter"/>
</dbReference>
<dbReference type="PANTHER" id="PTHR43337:SF1">
    <property type="entry name" value="XANTHINE_URACIL PERMEASE C887.17-RELATED"/>
    <property type="match status" value="1"/>
</dbReference>